<name>A0ABP7R8C5_9ACTN</name>
<proteinExistence type="predicted"/>
<keyword evidence="5" id="KW-1185">Reference proteome</keyword>
<dbReference type="Pfam" id="PF13411">
    <property type="entry name" value="MerR_1"/>
    <property type="match status" value="1"/>
</dbReference>
<evidence type="ECO:0000313" key="5">
    <source>
        <dbReference type="Proteomes" id="UP001500456"/>
    </source>
</evidence>
<evidence type="ECO:0000256" key="2">
    <source>
        <dbReference type="SAM" id="MobiDB-lite"/>
    </source>
</evidence>
<reference evidence="5" key="1">
    <citation type="journal article" date="2019" name="Int. J. Syst. Evol. Microbiol.">
        <title>The Global Catalogue of Microorganisms (GCM) 10K type strain sequencing project: providing services to taxonomists for standard genome sequencing and annotation.</title>
        <authorList>
            <consortium name="The Broad Institute Genomics Platform"/>
            <consortium name="The Broad Institute Genome Sequencing Center for Infectious Disease"/>
            <person name="Wu L."/>
            <person name="Ma J."/>
        </authorList>
    </citation>
    <scope>NUCLEOTIDE SEQUENCE [LARGE SCALE GENOMIC DNA]</scope>
    <source>
        <strain evidence="5">JCM 16924</strain>
    </source>
</reference>
<accession>A0ABP7R8C5</accession>
<dbReference type="EMBL" id="BAAAZX010000008">
    <property type="protein sequence ID" value="GAA3993857.1"/>
    <property type="molecule type" value="Genomic_DNA"/>
</dbReference>
<sequence length="198" mass="20890">MIDDGTGLFTIGELARATGLTVRTIRYWSDEGALPPVTRSTGGYRLYDAASVARLELIRTLRELGLGLDDVRKVPAGETTLAQVAAAHVAALDAQILPQRGPQLKVTRAVLSTVARRGSTAEEMTLMLCFLGDTPRPPNWHGCRRPSGGGSSRSSWRRSSTVSTPPTPTSAPACGSTPPNCPTTPPPSGSTPGWSRPS</sequence>
<feature type="region of interest" description="Disordered" evidence="2">
    <location>
        <begin position="137"/>
        <end position="198"/>
    </location>
</feature>
<dbReference type="CDD" id="cd00592">
    <property type="entry name" value="HTH_MerR-like"/>
    <property type="match status" value="1"/>
</dbReference>
<dbReference type="Proteomes" id="UP001500456">
    <property type="component" value="Unassembled WGS sequence"/>
</dbReference>
<dbReference type="InterPro" id="IPR009061">
    <property type="entry name" value="DNA-bd_dom_put_sf"/>
</dbReference>
<dbReference type="PRINTS" id="PR00040">
    <property type="entry name" value="HTHMERR"/>
</dbReference>
<dbReference type="SUPFAM" id="SSF46955">
    <property type="entry name" value="Putative DNA-binding domain"/>
    <property type="match status" value="1"/>
</dbReference>
<dbReference type="InterPro" id="IPR047057">
    <property type="entry name" value="MerR_fam"/>
</dbReference>
<keyword evidence="1" id="KW-0238">DNA-binding</keyword>
<organism evidence="4 5">
    <name type="scientific">Streptomyces plumbiresistens</name>
    <dbReference type="NCBI Taxonomy" id="511811"/>
    <lineage>
        <taxon>Bacteria</taxon>
        <taxon>Bacillati</taxon>
        <taxon>Actinomycetota</taxon>
        <taxon>Actinomycetes</taxon>
        <taxon>Kitasatosporales</taxon>
        <taxon>Streptomycetaceae</taxon>
        <taxon>Streptomyces</taxon>
    </lineage>
</organism>
<dbReference type="InterPro" id="IPR000551">
    <property type="entry name" value="MerR-type_HTH_dom"/>
</dbReference>
<feature type="domain" description="HTH merR-type" evidence="3">
    <location>
        <begin position="8"/>
        <end position="77"/>
    </location>
</feature>
<dbReference type="PROSITE" id="PS50937">
    <property type="entry name" value="HTH_MERR_2"/>
    <property type="match status" value="1"/>
</dbReference>
<feature type="compositionally biased region" description="Pro residues" evidence="2">
    <location>
        <begin position="179"/>
        <end position="189"/>
    </location>
</feature>
<evidence type="ECO:0000313" key="4">
    <source>
        <dbReference type="EMBL" id="GAA3993857.1"/>
    </source>
</evidence>
<protein>
    <recommendedName>
        <fullName evidence="3">HTH merR-type domain-containing protein</fullName>
    </recommendedName>
</protein>
<comment type="caution">
    <text evidence="4">The sequence shown here is derived from an EMBL/GenBank/DDBJ whole genome shotgun (WGS) entry which is preliminary data.</text>
</comment>
<dbReference type="PANTHER" id="PTHR30204:SF93">
    <property type="entry name" value="HTH MERR-TYPE DOMAIN-CONTAINING PROTEIN"/>
    <property type="match status" value="1"/>
</dbReference>
<dbReference type="Gene3D" id="1.10.1660.10">
    <property type="match status" value="1"/>
</dbReference>
<gene>
    <name evidence="4" type="ORF">GCM10022232_32090</name>
</gene>
<feature type="compositionally biased region" description="Low complexity" evidence="2">
    <location>
        <begin position="152"/>
        <end position="178"/>
    </location>
</feature>
<evidence type="ECO:0000256" key="1">
    <source>
        <dbReference type="ARBA" id="ARBA00023125"/>
    </source>
</evidence>
<dbReference type="SMART" id="SM00422">
    <property type="entry name" value="HTH_MERR"/>
    <property type="match status" value="1"/>
</dbReference>
<dbReference type="PANTHER" id="PTHR30204">
    <property type="entry name" value="REDOX-CYCLING DRUG-SENSING TRANSCRIPTIONAL ACTIVATOR SOXR"/>
    <property type="match status" value="1"/>
</dbReference>
<evidence type="ECO:0000259" key="3">
    <source>
        <dbReference type="PROSITE" id="PS50937"/>
    </source>
</evidence>